<keyword evidence="2" id="KW-1185">Reference proteome</keyword>
<proteinExistence type="predicted"/>
<protein>
    <submittedName>
        <fullName evidence="1">Uncharacterized protein</fullName>
    </submittedName>
</protein>
<organism evidence="1 2">
    <name type="scientific">Amycolatopsis silviterrae</name>
    <dbReference type="NCBI Taxonomy" id="1656914"/>
    <lineage>
        <taxon>Bacteria</taxon>
        <taxon>Bacillati</taxon>
        <taxon>Actinomycetota</taxon>
        <taxon>Actinomycetes</taxon>
        <taxon>Pseudonocardiales</taxon>
        <taxon>Pseudonocardiaceae</taxon>
        <taxon>Amycolatopsis</taxon>
    </lineage>
</organism>
<evidence type="ECO:0000313" key="1">
    <source>
        <dbReference type="EMBL" id="MFD2468308.1"/>
    </source>
</evidence>
<gene>
    <name evidence="1" type="ORF">ACFSVL_13010</name>
</gene>
<evidence type="ECO:0000313" key="2">
    <source>
        <dbReference type="Proteomes" id="UP001597483"/>
    </source>
</evidence>
<comment type="caution">
    <text evidence="1">The sequence shown here is derived from an EMBL/GenBank/DDBJ whole genome shotgun (WGS) entry which is preliminary data.</text>
</comment>
<accession>A0ABW5H591</accession>
<reference evidence="2" key="1">
    <citation type="journal article" date="2019" name="Int. J. Syst. Evol. Microbiol.">
        <title>The Global Catalogue of Microorganisms (GCM) 10K type strain sequencing project: providing services to taxonomists for standard genome sequencing and annotation.</title>
        <authorList>
            <consortium name="The Broad Institute Genomics Platform"/>
            <consortium name="The Broad Institute Genome Sequencing Center for Infectious Disease"/>
            <person name="Wu L."/>
            <person name="Ma J."/>
        </authorList>
    </citation>
    <scope>NUCLEOTIDE SEQUENCE [LARGE SCALE GENOMIC DNA]</scope>
    <source>
        <strain evidence="2">CGMCC 4.7641</strain>
    </source>
</reference>
<sequence length="125" mass="13342">MALWRRKTTPAVPVPPWKGGGLRAAPGEIPGKILLSAGSVQAAVSPRELRDFGRGRLDIVESLGTGPLAFLFRVSAAAPTSIAKEQVRDLPKDAVVLAFPETPPAAILTGTERDSFLEWTQQLTD</sequence>
<name>A0ABW5H591_9PSEU</name>
<dbReference type="EMBL" id="JBHUKS010000008">
    <property type="protein sequence ID" value="MFD2468308.1"/>
    <property type="molecule type" value="Genomic_DNA"/>
</dbReference>
<dbReference type="RefSeq" id="WP_378303773.1">
    <property type="nucleotide sequence ID" value="NZ_JBHUKS010000008.1"/>
</dbReference>
<dbReference type="Proteomes" id="UP001597483">
    <property type="component" value="Unassembled WGS sequence"/>
</dbReference>